<comment type="caution">
    <text evidence="3">The sequence shown here is derived from an EMBL/GenBank/DDBJ whole genome shotgun (WGS) entry which is preliminary data.</text>
</comment>
<evidence type="ECO:0000256" key="1">
    <source>
        <dbReference type="SAM" id="MobiDB-lite"/>
    </source>
</evidence>
<name>A0A949JWI5_9FIRM</name>
<feature type="region of interest" description="Disordered" evidence="1">
    <location>
        <begin position="64"/>
        <end position="105"/>
    </location>
</feature>
<gene>
    <name evidence="3" type="ORF">KTH89_02340</name>
</gene>
<keyword evidence="4" id="KW-1185">Reference proteome</keyword>
<feature type="compositionally biased region" description="Polar residues" evidence="1">
    <location>
        <begin position="93"/>
        <end position="103"/>
    </location>
</feature>
<dbReference type="RefSeq" id="WP_238720471.1">
    <property type="nucleotide sequence ID" value="NZ_JAHQCW010000002.1"/>
</dbReference>
<accession>A0A949JWI5</accession>
<sequence>MAEKQRPVPGDFYRRDPDKLYQIITVAQDVDDGGYKVVYQALTGEFPVYTEPMERFLAETNRVRPRKSAGTYEPGIQDQGMQTAGAQAPGMQASESMKTNGQESGDIREDIQQTLSEDPEEGTVNPRLLEFLDASTNQEKLDILQKIRREIDDKLMDDLAMSMDLTLSGKDIQQKYKELQNCLLTYIKYESARR</sequence>
<dbReference type="EMBL" id="JAHQCW010000002">
    <property type="protein sequence ID" value="MBU9735356.1"/>
    <property type="molecule type" value="Genomic_DNA"/>
</dbReference>
<protein>
    <submittedName>
        <fullName evidence="3">DUF1653 domain-containing protein</fullName>
    </submittedName>
</protein>
<evidence type="ECO:0000313" key="4">
    <source>
        <dbReference type="Proteomes" id="UP000712157"/>
    </source>
</evidence>
<reference evidence="3" key="1">
    <citation type="submission" date="2021-06" db="EMBL/GenBank/DDBJ databases">
        <title>Description of novel taxa of the family Lachnospiraceae.</title>
        <authorList>
            <person name="Chaplin A.V."/>
            <person name="Sokolova S.R."/>
            <person name="Pikina A.P."/>
            <person name="Korzhanova M."/>
            <person name="Belova V."/>
            <person name="Korostin D."/>
            <person name="Efimov B.A."/>
        </authorList>
    </citation>
    <scope>NUCLEOTIDE SEQUENCE</scope>
    <source>
        <strain evidence="3">ASD5720</strain>
    </source>
</reference>
<evidence type="ECO:0000313" key="3">
    <source>
        <dbReference type="EMBL" id="MBU9735356.1"/>
    </source>
</evidence>
<dbReference type="Pfam" id="PF07866">
    <property type="entry name" value="DUF1653"/>
    <property type="match status" value="1"/>
</dbReference>
<dbReference type="InterPro" id="IPR037135">
    <property type="entry name" value="DUF1653-like_dom_sf"/>
</dbReference>
<dbReference type="InterPro" id="IPR023387">
    <property type="entry name" value="DUF1653-like_dom"/>
</dbReference>
<dbReference type="Proteomes" id="UP000712157">
    <property type="component" value="Unassembled WGS sequence"/>
</dbReference>
<evidence type="ECO:0000259" key="2">
    <source>
        <dbReference type="Pfam" id="PF07866"/>
    </source>
</evidence>
<dbReference type="AlphaFoldDB" id="A0A949JWI5"/>
<organism evidence="3 4">
    <name type="scientific">Diplocloster agilis</name>
    <dbReference type="NCBI Taxonomy" id="2850323"/>
    <lineage>
        <taxon>Bacteria</taxon>
        <taxon>Bacillati</taxon>
        <taxon>Bacillota</taxon>
        <taxon>Clostridia</taxon>
        <taxon>Lachnospirales</taxon>
        <taxon>Lachnospiraceae</taxon>
        <taxon>Diplocloster</taxon>
    </lineage>
</organism>
<feature type="domain" description="DUF1653" evidence="2">
    <location>
        <begin position="19"/>
        <end position="60"/>
    </location>
</feature>
<dbReference type="Gene3D" id="2.30.30.320">
    <property type="entry name" value="DUF1653-like domain"/>
    <property type="match status" value="1"/>
</dbReference>
<proteinExistence type="predicted"/>